<dbReference type="PANTHER" id="PTHR46098">
    <property type="entry name" value="TRNA (CYTOSINE(38)-C(5))-METHYLTRANSFERASE"/>
    <property type="match status" value="1"/>
</dbReference>
<evidence type="ECO:0000256" key="5">
    <source>
        <dbReference type="ARBA" id="ARBA00022747"/>
    </source>
</evidence>
<keyword evidence="10" id="KW-1185">Reference proteome</keyword>
<protein>
    <recommendedName>
        <fullName evidence="1">DNA (cytosine-5-)-methyltransferase</fullName>
        <ecNumber evidence="1">2.1.1.37</ecNumber>
    </recommendedName>
</protein>
<dbReference type="GO" id="GO:0032259">
    <property type="term" value="P:methylation"/>
    <property type="evidence" value="ECO:0007669"/>
    <property type="project" value="UniProtKB-KW"/>
</dbReference>
<dbReference type="PANTHER" id="PTHR46098:SF1">
    <property type="entry name" value="TRNA (CYTOSINE(38)-C(5))-METHYLTRANSFERASE"/>
    <property type="match status" value="1"/>
</dbReference>
<dbReference type="EMBL" id="JACOGD010000006">
    <property type="protein sequence ID" value="MBC3932614.1"/>
    <property type="molecule type" value="Genomic_DNA"/>
</dbReference>
<name>A0ABR7A6T8_9BURK</name>
<evidence type="ECO:0000256" key="6">
    <source>
        <dbReference type="ARBA" id="ARBA00047422"/>
    </source>
</evidence>
<gene>
    <name evidence="9" type="ORF">H8K43_13075</name>
</gene>
<accession>A0ABR7A6T8</accession>
<dbReference type="InterPro" id="IPR001525">
    <property type="entry name" value="C5_MeTfrase"/>
</dbReference>
<dbReference type="InterPro" id="IPR029063">
    <property type="entry name" value="SAM-dependent_MTases_sf"/>
</dbReference>
<keyword evidence="5" id="KW-0680">Restriction system</keyword>
<evidence type="ECO:0000256" key="1">
    <source>
        <dbReference type="ARBA" id="ARBA00011975"/>
    </source>
</evidence>
<dbReference type="PRINTS" id="PR00105">
    <property type="entry name" value="C5METTRFRASE"/>
</dbReference>
<organism evidence="9 10">
    <name type="scientific">Undibacterium curvum</name>
    <dbReference type="NCBI Taxonomy" id="2762294"/>
    <lineage>
        <taxon>Bacteria</taxon>
        <taxon>Pseudomonadati</taxon>
        <taxon>Pseudomonadota</taxon>
        <taxon>Betaproteobacteria</taxon>
        <taxon>Burkholderiales</taxon>
        <taxon>Oxalobacteraceae</taxon>
        <taxon>Undibacterium</taxon>
    </lineage>
</organism>
<dbReference type="GO" id="GO:0008168">
    <property type="term" value="F:methyltransferase activity"/>
    <property type="evidence" value="ECO:0007669"/>
    <property type="project" value="UniProtKB-KW"/>
</dbReference>
<dbReference type="InterPro" id="IPR050750">
    <property type="entry name" value="C5-MTase"/>
</dbReference>
<dbReference type="EC" id="2.1.1.37" evidence="1"/>
<dbReference type="SUPFAM" id="SSF53335">
    <property type="entry name" value="S-adenosyl-L-methionine-dependent methyltransferases"/>
    <property type="match status" value="1"/>
</dbReference>
<evidence type="ECO:0000313" key="9">
    <source>
        <dbReference type="EMBL" id="MBC3932614.1"/>
    </source>
</evidence>
<keyword evidence="4 7" id="KW-0949">S-adenosyl-L-methionine</keyword>
<evidence type="ECO:0000256" key="8">
    <source>
        <dbReference type="RuleBase" id="RU000416"/>
    </source>
</evidence>
<keyword evidence="2 7" id="KW-0489">Methyltransferase</keyword>
<evidence type="ECO:0000313" key="10">
    <source>
        <dbReference type="Proteomes" id="UP000654304"/>
    </source>
</evidence>
<dbReference type="Pfam" id="PF00145">
    <property type="entry name" value="DNA_methylase"/>
    <property type="match status" value="1"/>
</dbReference>
<reference evidence="9 10" key="1">
    <citation type="submission" date="2020-08" db="EMBL/GenBank/DDBJ databases">
        <title>Novel species isolated from subtropical streams in China.</title>
        <authorList>
            <person name="Lu H."/>
        </authorList>
    </citation>
    <scope>NUCLEOTIDE SEQUENCE [LARGE SCALE GENOMIC DNA]</scope>
    <source>
        <strain evidence="9 10">CY22W</strain>
    </source>
</reference>
<evidence type="ECO:0000256" key="2">
    <source>
        <dbReference type="ARBA" id="ARBA00022603"/>
    </source>
</evidence>
<proteinExistence type="inferred from homology"/>
<evidence type="ECO:0000256" key="4">
    <source>
        <dbReference type="ARBA" id="ARBA00022691"/>
    </source>
</evidence>
<evidence type="ECO:0000256" key="3">
    <source>
        <dbReference type="ARBA" id="ARBA00022679"/>
    </source>
</evidence>
<dbReference type="NCBIfam" id="TIGR00675">
    <property type="entry name" value="dcm"/>
    <property type="match status" value="1"/>
</dbReference>
<dbReference type="RefSeq" id="WP_186904247.1">
    <property type="nucleotide sequence ID" value="NZ_JACOGD010000006.1"/>
</dbReference>
<comment type="similarity">
    <text evidence="7 8">Belongs to the class I-like SAM-binding methyltransferase superfamily. C5-methyltransferase family.</text>
</comment>
<comment type="caution">
    <text evidence="9">The sequence shown here is derived from an EMBL/GenBank/DDBJ whole genome shotgun (WGS) entry which is preliminary data.</text>
</comment>
<dbReference type="Gene3D" id="3.90.120.10">
    <property type="entry name" value="DNA Methylase, subunit A, domain 2"/>
    <property type="match status" value="1"/>
</dbReference>
<feature type="active site" evidence="7">
    <location>
        <position position="89"/>
    </location>
</feature>
<sequence length="401" mass="44115">MQIEQIEAFDLDVLNPFGFYEFFAGGGMARLGLGAAWQCLFANDFDEKKVASYRQNFSSDNEMHHEDVAKIALHQMPDVPTLAWASFPCQDLSLAGNGKGLAGDRSGVFWAFWKLMQGLGQEGRRPPIIALENVSGLITSHGGKDLTNLITALSTDGYRIGAMLVDGALFVAQSRPRLFLIAVARGVSIPKGLTAKVPNPCWHPTSLQNVVEALPSEIKKSWLWWQLPLPTNEAPHLSEIIESEPIGVEWHSGAETKKLLSMMTPANLNKVEEAKKSGQFQVGTIYKRTRDGIQRAEIRFDGVSGCLRTPSGGSSRQIVMIVDGNTVRSRLISPRETARLMGLPETYILPNRYNDAYHLTGDGVVVPAVSWIEQHILRPVGLSAQKSLKKRTRGQLALETA</sequence>
<comment type="catalytic activity">
    <reaction evidence="6">
        <text>a 2'-deoxycytidine in DNA + S-adenosyl-L-methionine = a 5-methyl-2'-deoxycytidine in DNA + S-adenosyl-L-homocysteine + H(+)</text>
        <dbReference type="Rhea" id="RHEA:13681"/>
        <dbReference type="Rhea" id="RHEA-COMP:11369"/>
        <dbReference type="Rhea" id="RHEA-COMP:11370"/>
        <dbReference type="ChEBI" id="CHEBI:15378"/>
        <dbReference type="ChEBI" id="CHEBI:57856"/>
        <dbReference type="ChEBI" id="CHEBI:59789"/>
        <dbReference type="ChEBI" id="CHEBI:85452"/>
        <dbReference type="ChEBI" id="CHEBI:85454"/>
        <dbReference type="EC" id="2.1.1.37"/>
    </reaction>
</comment>
<keyword evidence="3 7" id="KW-0808">Transferase</keyword>
<evidence type="ECO:0000256" key="7">
    <source>
        <dbReference type="PROSITE-ProRule" id="PRU01016"/>
    </source>
</evidence>
<dbReference type="PROSITE" id="PS51679">
    <property type="entry name" value="SAM_MT_C5"/>
    <property type="match status" value="1"/>
</dbReference>
<dbReference type="Gene3D" id="3.40.50.150">
    <property type="entry name" value="Vaccinia Virus protein VP39"/>
    <property type="match status" value="1"/>
</dbReference>
<dbReference type="Proteomes" id="UP000654304">
    <property type="component" value="Unassembled WGS sequence"/>
</dbReference>